<evidence type="ECO:0000256" key="1">
    <source>
        <dbReference type="ARBA" id="ARBA00022741"/>
    </source>
</evidence>
<dbReference type="PANTHER" id="PTHR11361">
    <property type="entry name" value="DNA MISMATCH REPAIR PROTEIN MUTS FAMILY MEMBER"/>
    <property type="match status" value="1"/>
</dbReference>
<dbReference type="Pfam" id="PF00488">
    <property type="entry name" value="MutS_V"/>
    <property type="match status" value="1"/>
</dbReference>
<dbReference type="GO" id="GO:0006298">
    <property type="term" value="P:mismatch repair"/>
    <property type="evidence" value="ECO:0007669"/>
    <property type="project" value="InterPro"/>
</dbReference>
<sequence>DIDLFELKDFLLTYEDLRENIQFPEFLPKIVANELLNLLDPEGLKLRNFHIYSAYSSELTAIRQEKRAIANLSQAKDDIQERIKTLKLKEMELEHKIRQKLSKEFRDNIEKITAIVELIARIDFLQAKAVLVQKYNLSRPMLSTKTVRFRGLFNPEIKEILRPHHREFQPVDLLIKKGVCVITGANMCGKTVLLRTIALAQLMFQYGFYVPAKEAEMVPFEGIFFFSGDYQSYKKGLSSFAAEVLELKEAIKHVKERWLILFDELARNTNPDEGKALVSSISEFFSNSCCYTMITTHYSGIAEKGLRHYRVKGLREKLPEKLDSPVSLVEYVDYSLVELKDELGEVPHEALKIAEIFGLDKEIIKKAKRKLLKGE</sequence>
<evidence type="ECO:0000259" key="5">
    <source>
        <dbReference type="SMART" id="SM00534"/>
    </source>
</evidence>
<dbReference type="Proteomes" id="UP000886129">
    <property type="component" value="Unassembled WGS sequence"/>
</dbReference>
<dbReference type="GO" id="GO:0030983">
    <property type="term" value="F:mismatched DNA binding"/>
    <property type="evidence" value="ECO:0007669"/>
    <property type="project" value="InterPro"/>
</dbReference>
<dbReference type="SMART" id="SM00534">
    <property type="entry name" value="MUTSac"/>
    <property type="match status" value="1"/>
</dbReference>
<accession>A0A7C5DV37</accession>
<dbReference type="InterPro" id="IPR045076">
    <property type="entry name" value="MutS"/>
</dbReference>
<dbReference type="GO" id="GO:0140664">
    <property type="term" value="F:ATP-dependent DNA damage sensor activity"/>
    <property type="evidence" value="ECO:0007669"/>
    <property type="project" value="InterPro"/>
</dbReference>
<gene>
    <name evidence="6" type="ORF">ENL26_02450</name>
</gene>
<evidence type="ECO:0000256" key="2">
    <source>
        <dbReference type="ARBA" id="ARBA00022840"/>
    </source>
</evidence>
<dbReference type="PANTHER" id="PTHR11361:SF14">
    <property type="entry name" value="DNA MISMATCH REPAIR PROTEIN MUTS, TYPE 2"/>
    <property type="match status" value="1"/>
</dbReference>
<feature type="non-terminal residue" evidence="6">
    <location>
        <position position="1"/>
    </location>
</feature>
<dbReference type="GO" id="GO:0005524">
    <property type="term" value="F:ATP binding"/>
    <property type="evidence" value="ECO:0007669"/>
    <property type="project" value="UniProtKB-KW"/>
</dbReference>
<dbReference type="Gene3D" id="3.40.50.300">
    <property type="entry name" value="P-loop containing nucleotide triphosphate hydrolases"/>
    <property type="match status" value="1"/>
</dbReference>
<dbReference type="SUPFAM" id="SSF48334">
    <property type="entry name" value="DNA repair protein MutS, domain III"/>
    <property type="match status" value="1"/>
</dbReference>
<comment type="caution">
    <text evidence="6">The sequence shown here is derived from an EMBL/GenBank/DDBJ whole genome shotgun (WGS) entry which is preliminary data.</text>
</comment>
<evidence type="ECO:0000313" key="6">
    <source>
        <dbReference type="EMBL" id="HHF08617.1"/>
    </source>
</evidence>
<organism evidence="6">
    <name type="scientific">Kosmotoga arenicorallina</name>
    <dbReference type="NCBI Taxonomy" id="688066"/>
    <lineage>
        <taxon>Bacteria</taxon>
        <taxon>Thermotogati</taxon>
        <taxon>Thermotogota</taxon>
        <taxon>Thermotogae</taxon>
        <taxon>Kosmotogales</taxon>
        <taxon>Kosmotogaceae</taxon>
        <taxon>Kosmotoga</taxon>
    </lineage>
</organism>
<dbReference type="InterPro" id="IPR036187">
    <property type="entry name" value="DNA_mismatch_repair_MutS_sf"/>
</dbReference>
<dbReference type="EMBL" id="DRTH01000144">
    <property type="protein sequence ID" value="HHF08617.1"/>
    <property type="molecule type" value="Genomic_DNA"/>
</dbReference>
<keyword evidence="3" id="KW-0238">DNA-binding</keyword>
<keyword evidence="1" id="KW-0547">Nucleotide-binding</keyword>
<feature type="domain" description="DNA mismatch repair proteins mutS family" evidence="5">
    <location>
        <begin position="177"/>
        <end position="372"/>
    </location>
</feature>
<dbReference type="AlphaFoldDB" id="A0A7C5DV37"/>
<evidence type="ECO:0000256" key="3">
    <source>
        <dbReference type="ARBA" id="ARBA00023125"/>
    </source>
</evidence>
<name>A0A7C5DV37_9BACT</name>
<proteinExistence type="predicted"/>
<evidence type="ECO:0000256" key="4">
    <source>
        <dbReference type="SAM" id="Coils"/>
    </source>
</evidence>
<reference evidence="6" key="1">
    <citation type="journal article" date="2020" name="mSystems">
        <title>Genome- and Community-Level Interaction Insights into Carbon Utilization and Element Cycling Functions of Hydrothermarchaeota in Hydrothermal Sediment.</title>
        <authorList>
            <person name="Zhou Z."/>
            <person name="Liu Y."/>
            <person name="Xu W."/>
            <person name="Pan J."/>
            <person name="Luo Z.H."/>
            <person name="Li M."/>
        </authorList>
    </citation>
    <scope>NUCLEOTIDE SEQUENCE [LARGE SCALE GENOMIC DNA]</scope>
    <source>
        <strain evidence="6">HyVt-80</strain>
    </source>
</reference>
<feature type="coiled-coil region" evidence="4">
    <location>
        <begin position="62"/>
        <end position="96"/>
    </location>
</feature>
<keyword evidence="4" id="KW-0175">Coiled coil</keyword>
<dbReference type="SUPFAM" id="SSF52540">
    <property type="entry name" value="P-loop containing nucleoside triphosphate hydrolases"/>
    <property type="match status" value="1"/>
</dbReference>
<protein>
    <submittedName>
        <fullName evidence="6">DNA mismatch repair protein MutS</fullName>
    </submittedName>
</protein>
<keyword evidence="2" id="KW-0067">ATP-binding</keyword>
<dbReference type="InterPro" id="IPR027417">
    <property type="entry name" value="P-loop_NTPase"/>
</dbReference>
<dbReference type="InterPro" id="IPR000432">
    <property type="entry name" value="DNA_mismatch_repair_MutS_C"/>
</dbReference>